<evidence type="ECO:0000313" key="5">
    <source>
        <dbReference type="EMBL" id="MFD2113531.1"/>
    </source>
</evidence>
<dbReference type="SUPFAM" id="SSF53335">
    <property type="entry name" value="S-adenosyl-L-methionine-dependent methyltransferases"/>
    <property type="match status" value="1"/>
</dbReference>
<dbReference type="Gene3D" id="3.30.559.10">
    <property type="entry name" value="Chloramphenicol acetyltransferase-like domain"/>
    <property type="match status" value="2"/>
</dbReference>
<dbReference type="CDD" id="cd05930">
    <property type="entry name" value="A_NRPS"/>
    <property type="match status" value="2"/>
</dbReference>
<dbReference type="PANTHER" id="PTHR45527">
    <property type="entry name" value="NONRIBOSOMAL PEPTIDE SYNTHETASE"/>
    <property type="match status" value="1"/>
</dbReference>
<keyword evidence="6" id="KW-1185">Reference proteome</keyword>
<dbReference type="SMART" id="SM00823">
    <property type="entry name" value="PKS_PP"/>
    <property type="match status" value="2"/>
</dbReference>
<evidence type="ECO:0000256" key="1">
    <source>
        <dbReference type="ARBA" id="ARBA00001957"/>
    </source>
</evidence>
<name>A0ABW4YD47_9GAMM</name>
<gene>
    <name evidence="5" type="ORF">ACFSJC_16910</name>
</gene>
<feature type="domain" description="Carrier" evidence="4">
    <location>
        <begin position="1907"/>
        <end position="1981"/>
    </location>
</feature>
<dbReference type="SUPFAM" id="SSF52777">
    <property type="entry name" value="CoA-dependent acyltransferases"/>
    <property type="match status" value="4"/>
</dbReference>
<protein>
    <submittedName>
        <fullName evidence="5">Amino acid adenylation domain-containing protein</fullName>
    </submittedName>
</protein>
<reference evidence="6" key="1">
    <citation type="journal article" date="2019" name="Int. J. Syst. Evol. Microbiol.">
        <title>The Global Catalogue of Microorganisms (GCM) 10K type strain sequencing project: providing services to taxonomists for standard genome sequencing and annotation.</title>
        <authorList>
            <consortium name="The Broad Institute Genomics Platform"/>
            <consortium name="The Broad Institute Genome Sequencing Center for Infectious Disease"/>
            <person name="Wu L."/>
            <person name="Ma J."/>
        </authorList>
    </citation>
    <scope>NUCLEOTIDE SEQUENCE [LARGE SCALE GENOMIC DNA]</scope>
    <source>
        <strain evidence="6">KACC 12597</strain>
    </source>
</reference>
<dbReference type="Gene3D" id="3.40.50.150">
    <property type="entry name" value="Vaccinia Virus protein VP39"/>
    <property type="match status" value="1"/>
</dbReference>
<keyword evidence="2" id="KW-0596">Phosphopantetheine</keyword>
<accession>A0ABW4YD47</accession>
<proteinExistence type="predicted"/>
<dbReference type="EMBL" id="JBHUHX010000051">
    <property type="protein sequence ID" value="MFD2113531.1"/>
    <property type="molecule type" value="Genomic_DNA"/>
</dbReference>
<dbReference type="Gene3D" id="3.40.50.12780">
    <property type="entry name" value="N-terminal domain of ligase-like"/>
    <property type="match status" value="2"/>
</dbReference>
<dbReference type="InterPro" id="IPR045851">
    <property type="entry name" value="AMP-bd_C_sf"/>
</dbReference>
<dbReference type="PROSITE" id="PS00455">
    <property type="entry name" value="AMP_BINDING"/>
    <property type="match status" value="2"/>
</dbReference>
<dbReference type="InterPro" id="IPR001242">
    <property type="entry name" value="Condensation_dom"/>
</dbReference>
<evidence type="ECO:0000259" key="4">
    <source>
        <dbReference type="PROSITE" id="PS50075"/>
    </source>
</evidence>
<dbReference type="InterPro" id="IPR042099">
    <property type="entry name" value="ANL_N_sf"/>
</dbReference>
<dbReference type="InterPro" id="IPR023213">
    <property type="entry name" value="CAT-like_dom_sf"/>
</dbReference>
<dbReference type="Pfam" id="PF00668">
    <property type="entry name" value="Condensation"/>
    <property type="match status" value="2"/>
</dbReference>
<dbReference type="InterPro" id="IPR006162">
    <property type="entry name" value="Ppantetheine_attach_site"/>
</dbReference>
<dbReference type="SUPFAM" id="SSF56801">
    <property type="entry name" value="Acetyl-CoA synthetase-like"/>
    <property type="match status" value="2"/>
</dbReference>
<dbReference type="InterPro" id="IPR020845">
    <property type="entry name" value="AMP-binding_CS"/>
</dbReference>
<dbReference type="CDD" id="cd02440">
    <property type="entry name" value="AdoMet_MTases"/>
    <property type="match status" value="1"/>
</dbReference>
<dbReference type="PROSITE" id="PS00012">
    <property type="entry name" value="PHOSPHOPANTETHEINE"/>
    <property type="match status" value="2"/>
</dbReference>
<dbReference type="NCBIfam" id="TIGR01733">
    <property type="entry name" value="AA-adenyl-dom"/>
    <property type="match status" value="2"/>
</dbReference>
<comment type="caution">
    <text evidence="5">The sequence shown here is derived from an EMBL/GenBank/DDBJ whole genome shotgun (WGS) entry which is preliminary data.</text>
</comment>
<evidence type="ECO:0000313" key="6">
    <source>
        <dbReference type="Proteomes" id="UP001597337"/>
    </source>
</evidence>
<dbReference type="Pfam" id="PF00501">
    <property type="entry name" value="AMP-binding"/>
    <property type="match status" value="2"/>
</dbReference>
<dbReference type="CDD" id="cd19531">
    <property type="entry name" value="LCL_NRPS-like"/>
    <property type="match status" value="1"/>
</dbReference>
<dbReference type="InterPro" id="IPR036736">
    <property type="entry name" value="ACP-like_sf"/>
</dbReference>
<dbReference type="InterPro" id="IPR009081">
    <property type="entry name" value="PP-bd_ACP"/>
</dbReference>
<evidence type="ECO:0000256" key="3">
    <source>
        <dbReference type="ARBA" id="ARBA00022553"/>
    </source>
</evidence>
<feature type="domain" description="Carrier" evidence="4">
    <location>
        <begin position="524"/>
        <end position="599"/>
    </location>
</feature>
<dbReference type="InterPro" id="IPR000873">
    <property type="entry name" value="AMP-dep_synth/lig_dom"/>
</dbReference>
<dbReference type="SUPFAM" id="SSF47336">
    <property type="entry name" value="ACP-like"/>
    <property type="match status" value="2"/>
</dbReference>
<dbReference type="InterPro" id="IPR010071">
    <property type="entry name" value="AA_adenyl_dom"/>
</dbReference>
<sequence length="2420" mass="264862">MSWGKAMTMLDYRTAILRAATDYPTEVAVADAERSLSYSELMGLAGGLAKALRRIPRPEQGPAIVAILCRAGSLQVAAMLGVAASGCAFMPLDPDLPPARIRAMLDKARPFVLVHVGATKDSAVSLAPELAPLDLEGLQPETLQIETMAPNAPSYVMFTSGSSGEPKGILGRHKSLDHFLSWQRTTFQLSRDTTTAQLAPVTFDVSLRDTLLPLTLGGRVTIPPREVIADPPSLLRWIEAQGVTLLHCVPSLLRLLTQARGAQPESERASLHRLERLFLAGEPLFGRDLIDWRAVAGDRQRIVNLYGPSETTLAKLFYEIDTDALVADAILPVGHCLPDTAALVLKADRPALTGEIGEICIRTAFPSLGYVNAPEATREVFQKNPFSEQQNDIIYRSGDLGRLLPDGRLECLGRRDSQVKIAGNRVEAGEVELALRTAPDIEQCTVVVNREDPADPFLIAYLVGPGNRDSNRLRAHLGSLLPSYMTPRFIVPLDELPLLMNGKVDKRALPRPEALVHGAAGPVAAATETERLLEALWRKVLKVERIGVETPFADLGGDSLKAIKLVGEIFRATGHDLKIADFFEARTIRRLAERMGTGATTAAPAGIPQALPAPQDPLSDTQEQLWAMHRIGMSPVAYNLCYGFRAGPGLDLDRLERAFQSVMDAYDILRTRILEIDSVPCQRVDRNLEFRIERRVLADASDIETTAESLLIEERERPFDLSQPPLLRLVAATAASGAETILVVTFHHAVCDGESLDIFVQRLGEAYATDGPTPAPRLQYRDVIAWQAERLHGETAQELDGYWRKVLSGAPESVELPEAKARPARQAFEGRTLHQELPPVLADTLSTLAQARGTSLFALLLAGLTIAMEQRACQSDMVIGTPVLGRNHPDLEDQIGFFANTLPLRLRLHDQETVAELIDRTTRDLREALDHQEWPFQRMIAGQGRARDLSRNPICNLLLVYYDADRPELQLPGVALSPLGRDTEWRFSRFDLVFHVTHDRRRGAFTLALNYDTALFDAEQVARIARHYGAILEQLMPGCESPVADLTPYDATQAALVARLDRSHQGRPARTLTRIFSDVVEERADRIAVSDETGSLTYAELDRLGNGIAHDLIARGLQPEEAVAVLGVRSILGVAGILGILKAGGAYVALDERWPRTRIEATLEWAEIRHVLTALPMAELPDSRTRIDPGQIAPVRDAVDRARPEGLAYILFTSGSTGEPKGVLIEHAGVANMIREQIETFGITESSRVLQFAAPVFDASISEIFTALLSGGRLAIPSQATVEHPAELRHFMERTRVSVATLPPSYLAVIGDHLPDSLETLVSAGEPARVEDARRFGARLRLFNAYGPAENSVCSTLFRTRSETPGPRIPIGRPIAGCGLAIRDPKDRLCPIGVPGEIRLHGLGLARGYLKRPDLTAAAFTKGPDGPETRVYRTGDMGILRDDGELLFAGRNDGQIKVAGQRLELDEVAETLRGAPEVAEAIVTPLGDEGRYTSVGAWILRRPGKVGVWPSIAELFVYDDILYSAMATDRGRNLRYMEGFRRYLPGKTVVEVGPGPYAVLSRMAVEAGARYVYAIEINPEIADRARATVSELGLEDRIRIVTGDASSVQLPEKVDWCISEIVGSIGGSEGAAVILQAARALLKSPENMLPRRTETRIAALELPADEIEPGFSPLTARYVTRIFEQRGRPFDLRLCLRRLDRERLLTGSDVFERLDFTRDWPLEDRHRIALEALRDGRFTGFLLWLTLDVGANREVDILQTTSSWLPIYVPIALEGFALRTGDRIEGTLTRTLDADGLHPNFHLSAAILREGEPIQTFEVSMPHTAGDLGGNPLREHLFDDQGTPREVEDSFLEDVRAHALRHLPRYAVPSLLREIETLPRTVSGKLARDELPDLVPTATERHDEEPGEVTETARTIARVFAEILGQTGIDPHRSFFGLGGDSIAAIRAVGALGKLGIGITATDIFQYQSAVALAAHARDASPALAETQTGPVALHPIQHWFLSRCDGGPIGRFNQSILVDLPESSTPNRVERALAALTERHPALSFRLDRQQARLEPSGTPCALERHDLRTHGATEVEPYLERLAEQVHSGFDPETGRLLAAHLLRLDSGDRLFLTAHHLAVDLLSWRILLDDLAALLDEPETALPPPATSYGALTAALAREAQSPTTVSERHYWSRVAAVCGTLGLPIKPNGSARNATHRFEMTLTHDQLSPDLLGRGNGREPLASGLLLAMAEAAQEVFGWPESVIDVETHGRDLPAHLPAAGDLVGWLTRITPVHVTAGSRDDPLAALPRGGLGHALLAWMREDGRNLRDAQAPLALNYLGDLSGDGPTDRLRVDWNGLGNPIDPSFRTGHALALLAHRVAEGLYLSVTADLALIDEEQGQRFVEALRDALDRSSGIRHAHRASELDMDDLADRLGL</sequence>
<dbReference type="InterPro" id="IPR020806">
    <property type="entry name" value="PKS_PP-bd"/>
</dbReference>
<evidence type="ECO:0000256" key="2">
    <source>
        <dbReference type="ARBA" id="ARBA00022450"/>
    </source>
</evidence>
<dbReference type="InterPro" id="IPR029063">
    <property type="entry name" value="SAM-dependent_MTases_sf"/>
</dbReference>
<dbReference type="Gene3D" id="1.10.1200.10">
    <property type="entry name" value="ACP-like"/>
    <property type="match status" value="2"/>
</dbReference>
<comment type="cofactor">
    <cofactor evidence="1">
        <name>pantetheine 4'-phosphate</name>
        <dbReference type="ChEBI" id="CHEBI:47942"/>
    </cofactor>
</comment>
<dbReference type="RefSeq" id="WP_386028373.1">
    <property type="nucleotide sequence ID" value="NZ_JBHUHX010000051.1"/>
</dbReference>
<dbReference type="Pfam" id="PF13193">
    <property type="entry name" value="AMP-binding_C"/>
    <property type="match status" value="1"/>
</dbReference>
<dbReference type="PROSITE" id="PS50075">
    <property type="entry name" value="CARRIER"/>
    <property type="match status" value="2"/>
</dbReference>
<dbReference type="Proteomes" id="UP001597337">
    <property type="component" value="Unassembled WGS sequence"/>
</dbReference>
<organism evidence="5 6">
    <name type="scientific">Thiorhodococcus fuscus</name>
    <dbReference type="NCBI Taxonomy" id="527200"/>
    <lineage>
        <taxon>Bacteria</taxon>
        <taxon>Pseudomonadati</taxon>
        <taxon>Pseudomonadota</taxon>
        <taxon>Gammaproteobacteria</taxon>
        <taxon>Chromatiales</taxon>
        <taxon>Chromatiaceae</taxon>
        <taxon>Thiorhodococcus</taxon>
    </lineage>
</organism>
<dbReference type="Gene3D" id="3.30.300.30">
    <property type="match status" value="3"/>
</dbReference>
<dbReference type="PANTHER" id="PTHR45527:SF1">
    <property type="entry name" value="FATTY ACID SYNTHASE"/>
    <property type="match status" value="1"/>
</dbReference>
<dbReference type="Pfam" id="PF00550">
    <property type="entry name" value="PP-binding"/>
    <property type="match status" value="2"/>
</dbReference>
<dbReference type="InterPro" id="IPR025110">
    <property type="entry name" value="AMP-bd_C"/>
</dbReference>
<keyword evidence="3" id="KW-0597">Phosphoprotein</keyword>
<dbReference type="Gene3D" id="3.30.559.30">
    <property type="entry name" value="Nonribosomal peptide synthetase, condensation domain"/>
    <property type="match status" value="2"/>
</dbReference>